<dbReference type="AlphaFoldDB" id="A0A501W6M4"/>
<evidence type="ECO:0000256" key="11">
    <source>
        <dbReference type="ARBA" id="ARBA00023160"/>
    </source>
</evidence>
<name>A0A501W6M4_9BACT</name>
<evidence type="ECO:0000256" key="2">
    <source>
        <dbReference type="ARBA" id="ARBA00008749"/>
    </source>
</evidence>
<dbReference type="OrthoDB" id="19906at2"/>
<evidence type="ECO:0000256" key="8">
    <source>
        <dbReference type="ARBA" id="ARBA00023004"/>
    </source>
</evidence>
<feature type="transmembrane region" description="Helical" evidence="12">
    <location>
        <begin position="90"/>
        <end position="110"/>
    </location>
</feature>
<feature type="transmembrane region" description="Helical" evidence="12">
    <location>
        <begin position="52"/>
        <end position="70"/>
    </location>
</feature>
<dbReference type="CDD" id="cd03505">
    <property type="entry name" value="Delta9-FADS-like"/>
    <property type="match status" value="1"/>
</dbReference>
<dbReference type="Proteomes" id="UP000316727">
    <property type="component" value="Unassembled WGS sequence"/>
</dbReference>
<reference evidence="14 15" key="1">
    <citation type="submission" date="2019-06" db="EMBL/GenBank/DDBJ databases">
        <title>A novel bacterium of genus Pontibacter, isolated from marine sediment.</title>
        <authorList>
            <person name="Huang H."/>
            <person name="Mo K."/>
            <person name="Hu Y."/>
        </authorList>
    </citation>
    <scope>NUCLEOTIDE SEQUENCE [LARGE SCALE GENOMIC DNA]</scope>
    <source>
        <strain evidence="14 15">HB172049</strain>
    </source>
</reference>
<evidence type="ECO:0000256" key="9">
    <source>
        <dbReference type="ARBA" id="ARBA00023098"/>
    </source>
</evidence>
<keyword evidence="3" id="KW-0444">Lipid biosynthesis</keyword>
<dbReference type="Pfam" id="PF00487">
    <property type="entry name" value="FA_desaturase"/>
    <property type="match status" value="1"/>
</dbReference>
<evidence type="ECO:0000259" key="13">
    <source>
        <dbReference type="Pfam" id="PF00487"/>
    </source>
</evidence>
<feature type="transmembrane region" description="Helical" evidence="12">
    <location>
        <begin position="169"/>
        <end position="195"/>
    </location>
</feature>
<evidence type="ECO:0000256" key="3">
    <source>
        <dbReference type="ARBA" id="ARBA00022516"/>
    </source>
</evidence>
<feature type="domain" description="Fatty acid desaturase" evidence="13">
    <location>
        <begin position="47"/>
        <end position="265"/>
    </location>
</feature>
<comment type="similarity">
    <text evidence="2">Belongs to the fatty acid desaturase type 2 family.</text>
</comment>
<keyword evidence="11" id="KW-0275">Fatty acid biosynthesis</keyword>
<evidence type="ECO:0000313" key="14">
    <source>
        <dbReference type="EMBL" id="TPE42467.1"/>
    </source>
</evidence>
<keyword evidence="10 12" id="KW-0472">Membrane</keyword>
<evidence type="ECO:0000256" key="7">
    <source>
        <dbReference type="ARBA" id="ARBA00023002"/>
    </source>
</evidence>
<keyword evidence="8" id="KW-0408">Iron</keyword>
<keyword evidence="15" id="KW-1185">Reference proteome</keyword>
<evidence type="ECO:0000313" key="15">
    <source>
        <dbReference type="Proteomes" id="UP000316727"/>
    </source>
</evidence>
<evidence type="ECO:0000256" key="12">
    <source>
        <dbReference type="SAM" id="Phobius"/>
    </source>
</evidence>
<gene>
    <name evidence="14" type="ORF">FJM65_17830</name>
</gene>
<dbReference type="PANTHER" id="PTHR11351">
    <property type="entry name" value="ACYL-COA DESATURASE"/>
    <property type="match status" value="1"/>
</dbReference>
<organism evidence="14 15">
    <name type="scientific">Pontibacter mangrovi</name>
    <dbReference type="NCBI Taxonomy" id="2589816"/>
    <lineage>
        <taxon>Bacteria</taxon>
        <taxon>Pseudomonadati</taxon>
        <taxon>Bacteroidota</taxon>
        <taxon>Cytophagia</taxon>
        <taxon>Cytophagales</taxon>
        <taxon>Hymenobacteraceae</taxon>
        <taxon>Pontibacter</taxon>
    </lineage>
</organism>
<keyword evidence="4 12" id="KW-0812">Transmembrane</keyword>
<proteinExistence type="inferred from homology"/>
<keyword evidence="6 12" id="KW-1133">Transmembrane helix</keyword>
<keyword evidence="5" id="KW-0276">Fatty acid metabolism</keyword>
<dbReference type="EMBL" id="VFRQ01000012">
    <property type="protein sequence ID" value="TPE42467.1"/>
    <property type="molecule type" value="Genomic_DNA"/>
</dbReference>
<dbReference type="GO" id="GO:0016020">
    <property type="term" value="C:membrane"/>
    <property type="evidence" value="ECO:0007669"/>
    <property type="project" value="UniProtKB-SubCell"/>
</dbReference>
<evidence type="ECO:0000256" key="5">
    <source>
        <dbReference type="ARBA" id="ARBA00022832"/>
    </source>
</evidence>
<dbReference type="GO" id="GO:0016717">
    <property type="term" value="F:oxidoreductase activity, acting on paired donors, with oxidation of a pair of donors resulting in the reduction of molecular oxygen to two molecules of water"/>
    <property type="evidence" value="ECO:0007669"/>
    <property type="project" value="InterPro"/>
</dbReference>
<dbReference type="RefSeq" id="WP_140623224.1">
    <property type="nucleotide sequence ID" value="NZ_VFRQ01000012.1"/>
</dbReference>
<dbReference type="GO" id="GO:0006633">
    <property type="term" value="P:fatty acid biosynthetic process"/>
    <property type="evidence" value="ECO:0007669"/>
    <property type="project" value="UniProtKB-KW"/>
</dbReference>
<dbReference type="PANTHER" id="PTHR11351:SF31">
    <property type="entry name" value="DESATURASE 1, ISOFORM A-RELATED"/>
    <property type="match status" value="1"/>
</dbReference>
<sequence length="319" mass="37598">MTKPLLTAVRQHPVAHPGDRVLFNWQKTAWLYLFLFPSIAFTWEAASWTLSLASALLTFFIVGIGHSVGLHRGIIHRSYQCSRAFRNLTAYLFVLTGLGSPLSWLKLHYIRDYWQNRKDTPRYFQYHHSLWKDYWWYLHVSYLPGNLERYAIPADDLEDPWLIWLDKTWYLHVLGACGLVWLLFGWQALVVTMALRISLTMLGHWFVGFVTHTYGYSQYSIAQADVSGKNTWFLGLISFGEGFHNNHHAHPSSARFGLKWYEIDFSWYMIRLFQNLGLVWAVQEAGKDQTLKQRATPHLTRWSWPWQESDKQRPVRKQC</sequence>
<comment type="subcellular location">
    <subcellularLocation>
        <location evidence="1">Membrane</location>
        <topology evidence="1">Multi-pass membrane protein</topology>
    </subcellularLocation>
</comment>
<keyword evidence="9" id="KW-0443">Lipid metabolism</keyword>
<dbReference type="InterPro" id="IPR015876">
    <property type="entry name" value="Acyl-CoA_DS"/>
</dbReference>
<accession>A0A501W6M4</accession>
<feature type="transmembrane region" description="Helical" evidence="12">
    <location>
        <begin position="29"/>
        <end position="46"/>
    </location>
</feature>
<evidence type="ECO:0000256" key="1">
    <source>
        <dbReference type="ARBA" id="ARBA00004141"/>
    </source>
</evidence>
<dbReference type="InterPro" id="IPR005804">
    <property type="entry name" value="FA_desaturase_dom"/>
</dbReference>
<evidence type="ECO:0000256" key="6">
    <source>
        <dbReference type="ARBA" id="ARBA00022989"/>
    </source>
</evidence>
<keyword evidence="7" id="KW-0560">Oxidoreductase</keyword>
<evidence type="ECO:0000256" key="10">
    <source>
        <dbReference type="ARBA" id="ARBA00023136"/>
    </source>
</evidence>
<protein>
    <submittedName>
        <fullName evidence="14">Acyl-CoA desaturase</fullName>
    </submittedName>
</protein>
<comment type="caution">
    <text evidence="14">The sequence shown here is derived from an EMBL/GenBank/DDBJ whole genome shotgun (WGS) entry which is preliminary data.</text>
</comment>
<evidence type="ECO:0000256" key="4">
    <source>
        <dbReference type="ARBA" id="ARBA00022692"/>
    </source>
</evidence>